<evidence type="ECO:0000313" key="1">
    <source>
        <dbReference type="EMBL" id="MEI5983626.1"/>
    </source>
</evidence>
<reference evidence="1 2" key="1">
    <citation type="submission" date="2024-01" db="EMBL/GenBank/DDBJ databases">
        <title>Sphingobacterium tenebrionis sp. nov., a novel endophyte isolated from tenebrio molitor intestines.</title>
        <authorList>
            <person name="Zhang C."/>
        </authorList>
    </citation>
    <scope>NUCLEOTIDE SEQUENCE [LARGE SCALE GENOMIC DNA]</scope>
    <source>
        <strain evidence="1 2">PU5-4</strain>
    </source>
</reference>
<proteinExistence type="predicted"/>
<dbReference type="Proteomes" id="UP001363035">
    <property type="component" value="Unassembled WGS sequence"/>
</dbReference>
<dbReference type="PROSITE" id="PS51257">
    <property type="entry name" value="PROKAR_LIPOPROTEIN"/>
    <property type="match status" value="1"/>
</dbReference>
<comment type="caution">
    <text evidence="1">The sequence shown here is derived from an EMBL/GenBank/DDBJ whole genome shotgun (WGS) entry which is preliminary data.</text>
</comment>
<keyword evidence="1" id="KW-0560">Oxidoreductase</keyword>
<evidence type="ECO:0000313" key="2">
    <source>
        <dbReference type="Proteomes" id="UP001363035"/>
    </source>
</evidence>
<dbReference type="InterPro" id="IPR027056">
    <property type="entry name" value="Gluconate_2DH_su3"/>
</dbReference>
<dbReference type="EC" id="1.-.-.-" evidence="1"/>
<sequence>MNRRTALKQFFVLAGGIWIASSCDFSAEAPSIALKQIKLTKADEELLAELLETIIPKTDSPGAKDLKLHLFVMKMVDDCESPENQEAFLKGLKAVPKPQNNPQTELMSYLEGLPKDDVFLRILKRRGIQGYKNSEYVMKNKLIYELVPARYDGALKIKA</sequence>
<dbReference type="RefSeq" id="WP_134776264.1">
    <property type="nucleotide sequence ID" value="NZ_JAYLLN010000002.1"/>
</dbReference>
<dbReference type="Pfam" id="PF13618">
    <property type="entry name" value="Gluconate_2-dh3"/>
    <property type="match status" value="1"/>
</dbReference>
<protein>
    <submittedName>
        <fullName evidence="1">Gluconate 2-dehydrogenase subunit 3 family protein</fullName>
        <ecNumber evidence="1">1.-.-.-</ecNumber>
    </submittedName>
</protein>
<dbReference type="EMBL" id="JAYLLN010000002">
    <property type="protein sequence ID" value="MEI5983626.1"/>
    <property type="molecule type" value="Genomic_DNA"/>
</dbReference>
<name>A0ABU8I1M0_9SPHI</name>
<keyword evidence="2" id="KW-1185">Reference proteome</keyword>
<dbReference type="GO" id="GO:0016491">
    <property type="term" value="F:oxidoreductase activity"/>
    <property type="evidence" value="ECO:0007669"/>
    <property type="project" value="UniProtKB-KW"/>
</dbReference>
<organism evidence="1 2">
    <name type="scientific">Sphingobacterium tenebrionis</name>
    <dbReference type="NCBI Taxonomy" id="3111775"/>
    <lineage>
        <taxon>Bacteria</taxon>
        <taxon>Pseudomonadati</taxon>
        <taxon>Bacteroidota</taxon>
        <taxon>Sphingobacteriia</taxon>
        <taxon>Sphingobacteriales</taxon>
        <taxon>Sphingobacteriaceae</taxon>
        <taxon>Sphingobacterium</taxon>
    </lineage>
</organism>
<accession>A0ABU8I1M0</accession>
<gene>
    <name evidence="1" type="ORF">VJ786_01790</name>
</gene>